<accession>A0ABV0TYE0</accession>
<reference evidence="1 2" key="1">
    <citation type="submission" date="2021-06" db="EMBL/GenBank/DDBJ databases">
        <authorList>
            <person name="Palmer J.M."/>
        </authorList>
    </citation>
    <scope>NUCLEOTIDE SEQUENCE [LARGE SCALE GENOMIC DNA]</scope>
    <source>
        <strain evidence="2">if_2019</strain>
        <tissue evidence="1">Muscle</tissue>
    </source>
</reference>
<sequence length="71" mass="8218">GSRDSPLPPIFFATAGSKPGEETLVLDRGLPRWQLLFRTSRGQSQNVSVKSKVTWKLPYWRNISYRQQRDI</sequence>
<comment type="caution">
    <text evidence="1">The sequence shown here is derived from an EMBL/GenBank/DDBJ whole genome shotgun (WGS) entry which is preliminary data.</text>
</comment>
<name>A0ABV0TYE0_9TELE</name>
<protein>
    <submittedName>
        <fullName evidence="1">Uncharacterized protein</fullName>
    </submittedName>
</protein>
<feature type="non-terminal residue" evidence="1">
    <location>
        <position position="1"/>
    </location>
</feature>
<dbReference type="Proteomes" id="UP001482620">
    <property type="component" value="Unassembled WGS sequence"/>
</dbReference>
<organism evidence="1 2">
    <name type="scientific">Ilyodon furcidens</name>
    <name type="common">goldbreast splitfin</name>
    <dbReference type="NCBI Taxonomy" id="33524"/>
    <lineage>
        <taxon>Eukaryota</taxon>
        <taxon>Metazoa</taxon>
        <taxon>Chordata</taxon>
        <taxon>Craniata</taxon>
        <taxon>Vertebrata</taxon>
        <taxon>Euteleostomi</taxon>
        <taxon>Actinopterygii</taxon>
        <taxon>Neopterygii</taxon>
        <taxon>Teleostei</taxon>
        <taxon>Neoteleostei</taxon>
        <taxon>Acanthomorphata</taxon>
        <taxon>Ovalentaria</taxon>
        <taxon>Atherinomorphae</taxon>
        <taxon>Cyprinodontiformes</taxon>
        <taxon>Goodeidae</taxon>
        <taxon>Ilyodon</taxon>
    </lineage>
</organism>
<dbReference type="EMBL" id="JAHRIQ010048033">
    <property type="protein sequence ID" value="MEQ2236938.1"/>
    <property type="molecule type" value="Genomic_DNA"/>
</dbReference>
<evidence type="ECO:0000313" key="1">
    <source>
        <dbReference type="EMBL" id="MEQ2236938.1"/>
    </source>
</evidence>
<evidence type="ECO:0000313" key="2">
    <source>
        <dbReference type="Proteomes" id="UP001482620"/>
    </source>
</evidence>
<gene>
    <name evidence="1" type="ORF">ILYODFUR_017761</name>
</gene>
<keyword evidence="2" id="KW-1185">Reference proteome</keyword>
<proteinExistence type="predicted"/>